<evidence type="ECO:0000256" key="4">
    <source>
        <dbReference type="PROSITE-ProRule" id="PRU00433"/>
    </source>
</evidence>
<dbReference type="InterPro" id="IPR051459">
    <property type="entry name" value="Cytochrome_c-type_DH"/>
</dbReference>
<protein>
    <submittedName>
        <fullName evidence="7">Cytochrome c</fullName>
    </submittedName>
</protein>
<feature type="domain" description="Cytochrome c" evidence="6">
    <location>
        <begin position="49"/>
        <end position="138"/>
    </location>
</feature>
<dbReference type="AlphaFoldDB" id="A0A953L7T7"/>
<dbReference type="PANTHER" id="PTHR35008">
    <property type="entry name" value="BLL4482 PROTEIN-RELATED"/>
    <property type="match status" value="1"/>
</dbReference>
<keyword evidence="3 4" id="KW-0408">Iron</keyword>
<comment type="caution">
    <text evidence="7">The sequence shown here is derived from an EMBL/GenBank/DDBJ whole genome shotgun (WGS) entry which is preliminary data.</text>
</comment>
<accession>A0A953L7T7</accession>
<gene>
    <name evidence="7" type="ORF">KUV50_12950</name>
</gene>
<evidence type="ECO:0000256" key="2">
    <source>
        <dbReference type="ARBA" id="ARBA00022723"/>
    </source>
</evidence>
<evidence type="ECO:0000256" key="5">
    <source>
        <dbReference type="SAM" id="Phobius"/>
    </source>
</evidence>
<evidence type="ECO:0000259" key="6">
    <source>
        <dbReference type="PROSITE" id="PS51007"/>
    </source>
</evidence>
<keyword evidence="8" id="KW-1185">Reference proteome</keyword>
<proteinExistence type="predicted"/>
<dbReference type="Gene3D" id="1.10.760.10">
    <property type="entry name" value="Cytochrome c-like domain"/>
    <property type="match status" value="1"/>
</dbReference>
<keyword evidence="2 4" id="KW-0479">Metal-binding</keyword>
<evidence type="ECO:0000313" key="7">
    <source>
        <dbReference type="EMBL" id="MBY5959052.1"/>
    </source>
</evidence>
<name>A0A953L7T7_9BACT</name>
<dbReference type="PANTHER" id="PTHR35008:SF4">
    <property type="entry name" value="BLL4482 PROTEIN"/>
    <property type="match status" value="1"/>
</dbReference>
<dbReference type="GO" id="GO:0046872">
    <property type="term" value="F:metal ion binding"/>
    <property type="evidence" value="ECO:0007669"/>
    <property type="project" value="UniProtKB-KW"/>
</dbReference>
<dbReference type="GO" id="GO:0020037">
    <property type="term" value="F:heme binding"/>
    <property type="evidence" value="ECO:0007669"/>
    <property type="project" value="InterPro"/>
</dbReference>
<keyword evidence="5" id="KW-1133">Transmembrane helix</keyword>
<evidence type="ECO:0000256" key="1">
    <source>
        <dbReference type="ARBA" id="ARBA00022617"/>
    </source>
</evidence>
<dbReference type="PROSITE" id="PS51007">
    <property type="entry name" value="CYTC"/>
    <property type="match status" value="1"/>
</dbReference>
<keyword evidence="5" id="KW-0812">Transmembrane</keyword>
<keyword evidence="5" id="KW-0472">Membrane</keyword>
<feature type="transmembrane region" description="Helical" evidence="5">
    <location>
        <begin position="27"/>
        <end position="44"/>
    </location>
</feature>
<evidence type="ECO:0000313" key="8">
    <source>
        <dbReference type="Proteomes" id="UP000753961"/>
    </source>
</evidence>
<organism evidence="7 8">
    <name type="scientific">Membranihabitans marinus</name>
    <dbReference type="NCBI Taxonomy" id="1227546"/>
    <lineage>
        <taxon>Bacteria</taxon>
        <taxon>Pseudomonadati</taxon>
        <taxon>Bacteroidota</taxon>
        <taxon>Saprospiria</taxon>
        <taxon>Saprospirales</taxon>
        <taxon>Saprospiraceae</taxon>
        <taxon>Membranihabitans</taxon>
    </lineage>
</organism>
<reference evidence="7" key="1">
    <citation type="submission" date="2021-06" db="EMBL/GenBank/DDBJ databases">
        <title>44 bacteria genomes isolated from Dapeng, Shenzhen.</title>
        <authorList>
            <person name="Zheng W."/>
            <person name="Yu S."/>
            <person name="Huang Y."/>
        </authorList>
    </citation>
    <scope>NUCLEOTIDE SEQUENCE</scope>
    <source>
        <strain evidence="7">DP5N28-2</strain>
    </source>
</reference>
<dbReference type="InterPro" id="IPR036909">
    <property type="entry name" value="Cyt_c-like_dom_sf"/>
</dbReference>
<keyword evidence="1 4" id="KW-0349">Heme</keyword>
<dbReference type="Pfam" id="PF00034">
    <property type="entry name" value="Cytochrom_C"/>
    <property type="match status" value="1"/>
</dbReference>
<dbReference type="SUPFAM" id="SSF46626">
    <property type="entry name" value="Cytochrome c"/>
    <property type="match status" value="1"/>
</dbReference>
<dbReference type="Proteomes" id="UP000753961">
    <property type="component" value="Unassembled WGS sequence"/>
</dbReference>
<sequence>MKPNRGSSIVRAGWKSTYELPPGLNRIKITFGSIFALFFIFFLFDGCTGPFTQGKALYEANCSRCHGSDGQGFENLYPGIRESPYLHEKNLNLACVIVYGSTFLDQNSHKSADPLMPENKHLTSVEVLNIVNYLSWEFGKQTQHTIESVMRNLEKCEP</sequence>
<evidence type="ECO:0000256" key="3">
    <source>
        <dbReference type="ARBA" id="ARBA00023004"/>
    </source>
</evidence>
<dbReference type="InterPro" id="IPR009056">
    <property type="entry name" value="Cyt_c-like_dom"/>
</dbReference>
<dbReference type="GO" id="GO:0009055">
    <property type="term" value="F:electron transfer activity"/>
    <property type="evidence" value="ECO:0007669"/>
    <property type="project" value="InterPro"/>
</dbReference>
<dbReference type="RefSeq" id="WP_222580586.1">
    <property type="nucleotide sequence ID" value="NZ_JAHVHU010000011.1"/>
</dbReference>
<dbReference type="EMBL" id="JAHVHU010000011">
    <property type="protein sequence ID" value="MBY5959052.1"/>
    <property type="molecule type" value="Genomic_DNA"/>
</dbReference>